<evidence type="ECO:0000256" key="4">
    <source>
        <dbReference type="ARBA" id="ARBA00022755"/>
    </source>
</evidence>
<dbReference type="PANTHER" id="PTHR43369">
    <property type="entry name" value="PHOSPHORIBOSYLGLYCINAMIDE FORMYLTRANSFERASE"/>
    <property type="match status" value="1"/>
</dbReference>
<accession>A0ABP0C6J5</accession>
<keyword evidence="11" id="KW-1185">Reference proteome</keyword>
<dbReference type="EC" id="2.1.2.2" evidence="2"/>
<comment type="similarity">
    <text evidence="5">Belongs to the GART family.</text>
</comment>
<evidence type="ECO:0000313" key="11">
    <source>
        <dbReference type="Proteomes" id="UP001642406"/>
    </source>
</evidence>
<comment type="pathway">
    <text evidence="1">Purine metabolism; IMP biosynthesis via de novo pathway; N(2)-formyl-N(1)-(5-phospho-D-ribosyl)glycinamide from N(1)-(5-phospho-D-ribosyl)glycinamide (10-formyl THF route): step 1/1.</text>
</comment>
<feature type="domain" description="Formyl transferase N-terminal" evidence="9">
    <location>
        <begin position="7"/>
        <end position="210"/>
    </location>
</feature>
<evidence type="ECO:0000256" key="8">
    <source>
        <dbReference type="ARBA" id="ARBA00047664"/>
    </source>
</evidence>
<evidence type="ECO:0000259" key="9">
    <source>
        <dbReference type="Pfam" id="PF00551"/>
    </source>
</evidence>
<protein>
    <recommendedName>
        <fullName evidence="2">phosphoribosylglycinamide formyltransferase 1</fullName>
        <ecNumber evidence="2">2.1.2.2</ecNumber>
    </recommendedName>
    <alternativeName>
        <fullName evidence="7">5'-phosphoribosylglycinamide transformylase</fullName>
    </alternativeName>
    <alternativeName>
        <fullName evidence="6">GAR transformylase</fullName>
    </alternativeName>
</protein>
<evidence type="ECO:0000256" key="6">
    <source>
        <dbReference type="ARBA" id="ARBA00041324"/>
    </source>
</evidence>
<dbReference type="PROSITE" id="PS00373">
    <property type="entry name" value="GART"/>
    <property type="match status" value="1"/>
</dbReference>
<comment type="catalytic activity">
    <reaction evidence="8">
        <text>N(1)-(5-phospho-beta-D-ribosyl)glycinamide + (6R)-10-formyltetrahydrofolate = N(2)-formyl-N(1)-(5-phospho-beta-D-ribosyl)glycinamide + (6S)-5,6,7,8-tetrahydrofolate + H(+)</text>
        <dbReference type="Rhea" id="RHEA:15053"/>
        <dbReference type="ChEBI" id="CHEBI:15378"/>
        <dbReference type="ChEBI" id="CHEBI:57453"/>
        <dbReference type="ChEBI" id="CHEBI:143788"/>
        <dbReference type="ChEBI" id="CHEBI:147286"/>
        <dbReference type="ChEBI" id="CHEBI:195366"/>
        <dbReference type="EC" id="2.1.2.2"/>
    </reaction>
</comment>
<evidence type="ECO:0000256" key="1">
    <source>
        <dbReference type="ARBA" id="ARBA00005054"/>
    </source>
</evidence>
<keyword evidence="3 10" id="KW-0808">Transferase</keyword>
<dbReference type="InterPro" id="IPR036477">
    <property type="entry name" value="Formyl_transf_N_sf"/>
</dbReference>
<dbReference type="InterPro" id="IPR004607">
    <property type="entry name" value="GART"/>
</dbReference>
<organism evidence="10 11">
    <name type="scientific">Sporothrix bragantina</name>
    <dbReference type="NCBI Taxonomy" id="671064"/>
    <lineage>
        <taxon>Eukaryota</taxon>
        <taxon>Fungi</taxon>
        <taxon>Dikarya</taxon>
        <taxon>Ascomycota</taxon>
        <taxon>Pezizomycotina</taxon>
        <taxon>Sordariomycetes</taxon>
        <taxon>Sordariomycetidae</taxon>
        <taxon>Ophiostomatales</taxon>
        <taxon>Ophiostomataceae</taxon>
        <taxon>Sporothrix</taxon>
    </lineage>
</organism>
<name>A0ABP0C6J5_9PEZI</name>
<proteinExistence type="inferred from homology"/>
<evidence type="ECO:0000256" key="7">
    <source>
        <dbReference type="ARBA" id="ARBA00041682"/>
    </source>
</evidence>
<sequence>MADPTCRILVMASGNGSNFQALVDGIAAGSITNATITKLIVNRGKAFATERAEKAGIPWEYFNMVSHGFQTKGEKDAAVLQSGREAYDAALAKKILDNDKPQLIVLAGWMHVFTKSFLDPLDAAGVKVINLHPALPGRYDGAHAIERAYNDFKAGTLPNNTTGIMVHFVIDVVDRGAPIMTREVVVQSGDSLDDLETRIHSEEHALIVAATQQVVQEILANERSSL</sequence>
<evidence type="ECO:0000313" key="10">
    <source>
        <dbReference type="EMBL" id="CAK7227629.1"/>
    </source>
</evidence>
<gene>
    <name evidence="10" type="primary">ade5</name>
    <name evidence="10" type="ORF">SBRCBS47491_006636</name>
</gene>
<keyword evidence="4" id="KW-0658">Purine biosynthesis</keyword>
<dbReference type="EMBL" id="CAWUHC010000066">
    <property type="protein sequence ID" value="CAK7227629.1"/>
    <property type="molecule type" value="Genomic_DNA"/>
</dbReference>
<dbReference type="Proteomes" id="UP001642406">
    <property type="component" value="Unassembled WGS sequence"/>
</dbReference>
<dbReference type="PANTHER" id="PTHR43369:SF2">
    <property type="entry name" value="PHOSPHORIBOSYLGLYCINAMIDE FORMYLTRANSFERASE"/>
    <property type="match status" value="1"/>
</dbReference>
<dbReference type="SUPFAM" id="SSF53328">
    <property type="entry name" value="Formyltransferase"/>
    <property type="match status" value="1"/>
</dbReference>
<evidence type="ECO:0000256" key="3">
    <source>
        <dbReference type="ARBA" id="ARBA00022679"/>
    </source>
</evidence>
<dbReference type="InterPro" id="IPR001555">
    <property type="entry name" value="GART_AS"/>
</dbReference>
<reference evidence="10 11" key="1">
    <citation type="submission" date="2024-01" db="EMBL/GenBank/DDBJ databases">
        <authorList>
            <person name="Allen C."/>
            <person name="Tagirdzhanova G."/>
        </authorList>
    </citation>
    <scope>NUCLEOTIDE SEQUENCE [LARGE SCALE GENOMIC DNA]</scope>
</reference>
<dbReference type="Gene3D" id="3.40.50.170">
    <property type="entry name" value="Formyl transferase, N-terminal domain"/>
    <property type="match status" value="1"/>
</dbReference>
<dbReference type="GO" id="GO:0004644">
    <property type="term" value="F:phosphoribosylglycinamide formyltransferase activity"/>
    <property type="evidence" value="ECO:0007669"/>
    <property type="project" value="UniProtKB-EC"/>
</dbReference>
<evidence type="ECO:0000256" key="2">
    <source>
        <dbReference type="ARBA" id="ARBA00012254"/>
    </source>
</evidence>
<dbReference type="InterPro" id="IPR002376">
    <property type="entry name" value="Formyl_transf_N"/>
</dbReference>
<dbReference type="HAMAP" id="MF_01930">
    <property type="entry name" value="PurN"/>
    <property type="match status" value="1"/>
</dbReference>
<comment type="caution">
    <text evidence="10">The sequence shown here is derived from an EMBL/GenBank/DDBJ whole genome shotgun (WGS) entry which is preliminary data.</text>
</comment>
<dbReference type="NCBIfam" id="TIGR00639">
    <property type="entry name" value="PurN"/>
    <property type="match status" value="1"/>
</dbReference>
<evidence type="ECO:0000256" key="5">
    <source>
        <dbReference type="ARBA" id="ARBA00038440"/>
    </source>
</evidence>
<dbReference type="Pfam" id="PF00551">
    <property type="entry name" value="Formyl_trans_N"/>
    <property type="match status" value="1"/>
</dbReference>